<dbReference type="SUPFAM" id="SSF46785">
    <property type="entry name" value="Winged helix' DNA-binding domain"/>
    <property type="match status" value="1"/>
</dbReference>
<evidence type="ECO:0000256" key="2">
    <source>
        <dbReference type="ARBA" id="ARBA00023125"/>
    </source>
</evidence>
<evidence type="ECO:0000256" key="1">
    <source>
        <dbReference type="ARBA" id="ARBA00023015"/>
    </source>
</evidence>
<dbReference type="InterPro" id="IPR036388">
    <property type="entry name" value="WH-like_DNA-bd_sf"/>
</dbReference>
<dbReference type="PANTHER" id="PTHR42756">
    <property type="entry name" value="TRANSCRIPTIONAL REGULATOR, MARR"/>
    <property type="match status" value="1"/>
</dbReference>
<organism evidence="5 6">
    <name type="scientific">Nocardia tengchongensis</name>
    <dbReference type="NCBI Taxonomy" id="2055889"/>
    <lineage>
        <taxon>Bacteria</taxon>
        <taxon>Bacillati</taxon>
        <taxon>Actinomycetota</taxon>
        <taxon>Actinomycetes</taxon>
        <taxon>Mycobacteriales</taxon>
        <taxon>Nocardiaceae</taxon>
        <taxon>Nocardia</taxon>
    </lineage>
</organism>
<reference evidence="5 6" key="1">
    <citation type="submission" date="2021-04" db="EMBL/GenBank/DDBJ databases">
        <title>Nocardia tengchongensis.</title>
        <authorList>
            <person name="Zhuang k."/>
            <person name="Ran Y."/>
            <person name="Li W."/>
        </authorList>
    </citation>
    <scope>NUCLEOTIDE SEQUENCE [LARGE SCALE GENOMIC DNA]</scope>
    <source>
        <strain evidence="5 6">CFH S0057</strain>
    </source>
</reference>
<dbReference type="RefSeq" id="WP_213557350.1">
    <property type="nucleotide sequence ID" value="NZ_JBHTCI010000003.1"/>
</dbReference>
<dbReference type="PANTHER" id="PTHR42756:SF1">
    <property type="entry name" value="TRANSCRIPTIONAL REPRESSOR OF EMRAB OPERON"/>
    <property type="match status" value="1"/>
</dbReference>
<dbReference type="EMBL" id="CP074371">
    <property type="protein sequence ID" value="QVI21248.1"/>
    <property type="molecule type" value="Genomic_DNA"/>
</dbReference>
<dbReference type="PRINTS" id="PR00598">
    <property type="entry name" value="HTHMARR"/>
</dbReference>
<dbReference type="CDD" id="cd00090">
    <property type="entry name" value="HTH_ARSR"/>
    <property type="match status" value="1"/>
</dbReference>
<proteinExistence type="predicted"/>
<evidence type="ECO:0000259" key="4">
    <source>
        <dbReference type="PROSITE" id="PS50995"/>
    </source>
</evidence>
<evidence type="ECO:0000313" key="5">
    <source>
        <dbReference type="EMBL" id="QVI21248.1"/>
    </source>
</evidence>
<dbReference type="Gene3D" id="1.10.10.10">
    <property type="entry name" value="Winged helix-like DNA-binding domain superfamily/Winged helix DNA-binding domain"/>
    <property type="match status" value="1"/>
</dbReference>
<dbReference type="Pfam" id="PF01047">
    <property type="entry name" value="MarR"/>
    <property type="match status" value="1"/>
</dbReference>
<keyword evidence="3" id="KW-0804">Transcription</keyword>
<protein>
    <submittedName>
        <fullName evidence="5">Winged helix-turn-helix transcriptional regulator</fullName>
    </submittedName>
</protein>
<dbReference type="PROSITE" id="PS50995">
    <property type="entry name" value="HTH_MARR_2"/>
    <property type="match status" value="1"/>
</dbReference>
<name>A0ABX8CQC4_9NOCA</name>
<evidence type="ECO:0000256" key="3">
    <source>
        <dbReference type="ARBA" id="ARBA00023163"/>
    </source>
</evidence>
<gene>
    <name evidence="5" type="ORF">KHQ06_35515</name>
</gene>
<dbReference type="InterPro" id="IPR000835">
    <property type="entry name" value="HTH_MarR-typ"/>
</dbReference>
<dbReference type="Proteomes" id="UP000683310">
    <property type="component" value="Chromosome"/>
</dbReference>
<keyword evidence="1" id="KW-0805">Transcription regulation</keyword>
<dbReference type="InterPro" id="IPR036390">
    <property type="entry name" value="WH_DNA-bd_sf"/>
</dbReference>
<dbReference type="InterPro" id="IPR011991">
    <property type="entry name" value="ArsR-like_HTH"/>
</dbReference>
<keyword evidence="6" id="KW-1185">Reference proteome</keyword>
<feature type="domain" description="HTH marR-type" evidence="4">
    <location>
        <begin position="6"/>
        <end position="138"/>
    </location>
</feature>
<evidence type="ECO:0000313" key="6">
    <source>
        <dbReference type="Proteomes" id="UP000683310"/>
    </source>
</evidence>
<dbReference type="SMART" id="SM00347">
    <property type="entry name" value="HTH_MARR"/>
    <property type="match status" value="1"/>
</dbReference>
<sequence>MPRPDRTPVGLVLTRTAKTVSRAFDETLAASGGSLPVWLILLTLKTQQLGNQRELAKAVGIEGATLTHHLTAMENEGLVTRRRDPANRRVQQVELTERGDALFLRLAGAAAAHDQRLRAGFSDDEVAVLSDLLDRLAHNMNKPTVP</sequence>
<accession>A0ABX8CQC4</accession>
<keyword evidence="2" id="KW-0238">DNA-binding</keyword>